<gene>
    <name evidence="1" type="ORF">HK100_012000</name>
</gene>
<evidence type="ECO:0000313" key="1">
    <source>
        <dbReference type="EMBL" id="KAJ3139083.1"/>
    </source>
</evidence>
<comment type="caution">
    <text evidence="1">The sequence shown here is derived from an EMBL/GenBank/DDBJ whole genome shotgun (WGS) entry which is preliminary data.</text>
</comment>
<dbReference type="EMBL" id="JADGJH010000081">
    <property type="protein sequence ID" value="KAJ3139083.1"/>
    <property type="molecule type" value="Genomic_DNA"/>
</dbReference>
<reference evidence="1" key="1">
    <citation type="submission" date="2020-05" db="EMBL/GenBank/DDBJ databases">
        <title>Phylogenomic resolution of chytrid fungi.</title>
        <authorList>
            <person name="Stajich J.E."/>
            <person name="Amses K."/>
            <person name="Simmons R."/>
            <person name="Seto K."/>
            <person name="Myers J."/>
            <person name="Bonds A."/>
            <person name="Quandt C.A."/>
            <person name="Barry K."/>
            <person name="Liu P."/>
            <person name="Grigoriev I."/>
            <person name="Longcore J.E."/>
            <person name="James T.Y."/>
        </authorList>
    </citation>
    <scope>NUCLEOTIDE SEQUENCE</scope>
    <source>
        <strain evidence="1">JEL0513</strain>
    </source>
</reference>
<keyword evidence="2" id="KW-1185">Reference proteome</keyword>
<accession>A0AAD5XKL3</accession>
<sequence length="74" mass="8213">MCVMKEAIKKIALEQVAIDAETDVSASGGARNHEKHLKRAENKVWKNANSIIDKMIAKLDSTSEIKFVQLFGIV</sequence>
<organism evidence="1 2">
    <name type="scientific">Physocladia obscura</name>
    <dbReference type="NCBI Taxonomy" id="109957"/>
    <lineage>
        <taxon>Eukaryota</taxon>
        <taxon>Fungi</taxon>
        <taxon>Fungi incertae sedis</taxon>
        <taxon>Chytridiomycota</taxon>
        <taxon>Chytridiomycota incertae sedis</taxon>
        <taxon>Chytridiomycetes</taxon>
        <taxon>Chytridiales</taxon>
        <taxon>Chytriomycetaceae</taxon>
        <taxon>Physocladia</taxon>
    </lineage>
</organism>
<dbReference type="AlphaFoldDB" id="A0AAD5XKL3"/>
<dbReference type="Proteomes" id="UP001211907">
    <property type="component" value="Unassembled WGS sequence"/>
</dbReference>
<proteinExistence type="predicted"/>
<protein>
    <submittedName>
        <fullName evidence="1">Uncharacterized protein</fullName>
    </submittedName>
</protein>
<name>A0AAD5XKL3_9FUNG</name>
<evidence type="ECO:0000313" key="2">
    <source>
        <dbReference type="Proteomes" id="UP001211907"/>
    </source>
</evidence>